<evidence type="ECO:0008006" key="3">
    <source>
        <dbReference type="Google" id="ProtNLM"/>
    </source>
</evidence>
<name>A0A9W8H5N3_9FUNG</name>
<organism evidence="1 2">
    <name type="scientific">Coemansia javaensis</name>
    <dbReference type="NCBI Taxonomy" id="2761396"/>
    <lineage>
        <taxon>Eukaryota</taxon>
        <taxon>Fungi</taxon>
        <taxon>Fungi incertae sedis</taxon>
        <taxon>Zoopagomycota</taxon>
        <taxon>Kickxellomycotina</taxon>
        <taxon>Kickxellomycetes</taxon>
        <taxon>Kickxellales</taxon>
        <taxon>Kickxellaceae</taxon>
        <taxon>Coemansia</taxon>
    </lineage>
</organism>
<keyword evidence="2" id="KW-1185">Reference proteome</keyword>
<dbReference type="AlphaFoldDB" id="A0A9W8H5N3"/>
<gene>
    <name evidence="1" type="ORF">H4R18_005229</name>
</gene>
<accession>A0A9W8H5N3</accession>
<sequence length="522" mass="56384">MLPGDILSQVLKYYTAGMEQDMKSWKRALPVLAVCRSWRAAAVHMVYSAAMIGDGYTAERFSGAVRWSVRGGAQISAGAGRTENMRTNAALISSNGHQGLVKRVIAVQGQIGDPLTAIAEMFGVISEHAPGWRNAQHLSVMLSSSDEAYAEGGYCESRQVKAAMGLGRSIARELPGVRALHAIDSVETDVSRGFFEAIVQAYSAKLTLLYWRASAVPDSRHALLGGLTSYAVHVPRGAGLPVADPGRLQSLQLADFRDDFGWDCFRADSASGKIVFARLASIELSDWSRSAGWDLGPPTPTPDGSSRPALSFPALQRLTVLDVCPGAETLGLFAAAGAARLQHVRYAGNVSGAQNLRAVGLQRLSSLAVAFENEHRDDRREFYRVTNALFQAAAGARAVLARLEHVRLALDPARIAWPGVTQVSMCDTHSALLGLDLAAALPALEHLVIRVDMAPRFASEEQVRARVVQLDKDCPHVLAPRLAVYAVRIRGWRTGGGAFRRLVLPLVRSRLPPQTRLRAIDC</sequence>
<protein>
    <recommendedName>
        <fullName evidence="3">F-box domain-containing protein</fullName>
    </recommendedName>
</protein>
<dbReference type="EMBL" id="JANBUL010000301">
    <property type="protein sequence ID" value="KAJ2777281.1"/>
    <property type="molecule type" value="Genomic_DNA"/>
</dbReference>
<dbReference type="Proteomes" id="UP001140217">
    <property type="component" value="Unassembled WGS sequence"/>
</dbReference>
<proteinExistence type="predicted"/>
<comment type="caution">
    <text evidence="1">The sequence shown here is derived from an EMBL/GenBank/DDBJ whole genome shotgun (WGS) entry which is preliminary data.</text>
</comment>
<evidence type="ECO:0000313" key="1">
    <source>
        <dbReference type="EMBL" id="KAJ2777281.1"/>
    </source>
</evidence>
<evidence type="ECO:0000313" key="2">
    <source>
        <dbReference type="Proteomes" id="UP001140217"/>
    </source>
</evidence>
<dbReference type="OrthoDB" id="5569106at2759"/>
<reference evidence="1" key="1">
    <citation type="submission" date="2022-07" db="EMBL/GenBank/DDBJ databases">
        <title>Phylogenomic reconstructions and comparative analyses of Kickxellomycotina fungi.</title>
        <authorList>
            <person name="Reynolds N.K."/>
            <person name="Stajich J.E."/>
            <person name="Barry K."/>
            <person name="Grigoriev I.V."/>
            <person name="Crous P."/>
            <person name="Smith M.E."/>
        </authorList>
    </citation>
    <scope>NUCLEOTIDE SEQUENCE</scope>
    <source>
        <strain evidence="1">NBRC 105414</strain>
    </source>
</reference>